<dbReference type="PROSITE" id="PS50931">
    <property type="entry name" value="HTH_LYSR"/>
    <property type="match status" value="1"/>
</dbReference>
<sequence length="310" mass="34579">MVFQRMTYFVAVVEEHNFLRAAERCQISQSAISQQIKALESKLGVALLRRVGRSFEVTEAGQYFYTQSKAILQSVDQLGQETARIASQSHSPLRVGYLQTFGSRELLQAIAAFSQRFPQVDLSISQGTHEQLYSQLTSGRIDLAFNDQRRALSGHFVNKYLTSSQLVALLPKRALPQAHEAVSIADLADLPCILVASEDQRQDEIDYYRDALGLGSRYLFAESSEEAELLVAANKGYLLLDERSQGQVSKQAGRALALTGGERKLARNYYAFWLQGNSGYYIEAFAQILKEQFAPDSSIETKSRSKAGNE</sequence>
<dbReference type="PANTHER" id="PTHR30346:SF0">
    <property type="entry name" value="HCA OPERON TRANSCRIPTIONAL ACTIVATOR HCAR"/>
    <property type="match status" value="1"/>
</dbReference>
<comment type="similarity">
    <text evidence="1">Belongs to the LysR transcriptional regulatory family.</text>
</comment>
<evidence type="ECO:0000259" key="5">
    <source>
        <dbReference type="PROSITE" id="PS50931"/>
    </source>
</evidence>
<dbReference type="EMBL" id="AP026798">
    <property type="protein sequence ID" value="BDR53495.1"/>
    <property type="molecule type" value="Genomic_DNA"/>
</dbReference>
<evidence type="ECO:0000256" key="1">
    <source>
        <dbReference type="ARBA" id="ARBA00009437"/>
    </source>
</evidence>
<gene>
    <name evidence="6" type="ORF">KIM372_14020</name>
</gene>
<dbReference type="Gene3D" id="1.10.10.10">
    <property type="entry name" value="Winged helix-like DNA-binding domain superfamily/Winged helix DNA-binding domain"/>
    <property type="match status" value="1"/>
</dbReference>
<accession>A0ABM8B9D2</accession>
<evidence type="ECO:0000256" key="3">
    <source>
        <dbReference type="ARBA" id="ARBA00023125"/>
    </source>
</evidence>
<dbReference type="Pfam" id="PF00126">
    <property type="entry name" value="HTH_1"/>
    <property type="match status" value="1"/>
</dbReference>
<dbReference type="InterPro" id="IPR000847">
    <property type="entry name" value="LysR_HTH_N"/>
</dbReference>
<name>A0ABM8B9D2_9BIFI</name>
<evidence type="ECO:0000256" key="4">
    <source>
        <dbReference type="ARBA" id="ARBA00023163"/>
    </source>
</evidence>
<keyword evidence="2" id="KW-0805">Transcription regulation</keyword>
<dbReference type="PRINTS" id="PR00039">
    <property type="entry name" value="HTHLYSR"/>
</dbReference>
<dbReference type="InterPro" id="IPR036390">
    <property type="entry name" value="WH_DNA-bd_sf"/>
</dbReference>
<evidence type="ECO:0000313" key="6">
    <source>
        <dbReference type="EMBL" id="BDR53495.1"/>
    </source>
</evidence>
<dbReference type="InterPro" id="IPR005119">
    <property type="entry name" value="LysR_subst-bd"/>
</dbReference>
<dbReference type="SUPFAM" id="SSF46785">
    <property type="entry name" value="Winged helix' DNA-binding domain"/>
    <property type="match status" value="1"/>
</dbReference>
<dbReference type="CDD" id="cd05466">
    <property type="entry name" value="PBP2_LTTR_substrate"/>
    <property type="match status" value="1"/>
</dbReference>
<evidence type="ECO:0000313" key="7">
    <source>
        <dbReference type="Proteomes" id="UP001321766"/>
    </source>
</evidence>
<dbReference type="Pfam" id="PF03466">
    <property type="entry name" value="LysR_substrate"/>
    <property type="match status" value="1"/>
</dbReference>
<keyword evidence="7" id="KW-1185">Reference proteome</keyword>
<dbReference type="PANTHER" id="PTHR30346">
    <property type="entry name" value="TRANSCRIPTIONAL DUAL REGULATOR HCAR-RELATED"/>
    <property type="match status" value="1"/>
</dbReference>
<proteinExistence type="inferred from homology"/>
<dbReference type="InterPro" id="IPR036388">
    <property type="entry name" value="WH-like_DNA-bd_sf"/>
</dbReference>
<dbReference type="Proteomes" id="UP001321766">
    <property type="component" value="Chromosome"/>
</dbReference>
<feature type="domain" description="HTH lysR-type" evidence="5">
    <location>
        <begin position="1"/>
        <end position="58"/>
    </location>
</feature>
<organism evidence="6 7">
    <name type="scientific">Bombiscardovia nodaiensis</name>
    <dbReference type="NCBI Taxonomy" id="2932181"/>
    <lineage>
        <taxon>Bacteria</taxon>
        <taxon>Bacillati</taxon>
        <taxon>Actinomycetota</taxon>
        <taxon>Actinomycetes</taxon>
        <taxon>Bifidobacteriales</taxon>
        <taxon>Bifidobacteriaceae</taxon>
        <taxon>Bombiscardovia</taxon>
    </lineage>
</organism>
<evidence type="ECO:0000256" key="2">
    <source>
        <dbReference type="ARBA" id="ARBA00023015"/>
    </source>
</evidence>
<keyword evidence="3" id="KW-0238">DNA-binding</keyword>
<dbReference type="Gene3D" id="3.40.190.10">
    <property type="entry name" value="Periplasmic binding protein-like II"/>
    <property type="match status" value="2"/>
</dbReference>
<dbReference type="SUPFAM" id="SSF53850">
    <property type="entry name" value="Periplasmic binding protein-like II"/>
    <property type="match status" value="1"/>
</dbReference>
<reference evidence="6 7" key="1">
    <citation type="journal article" date="2023" name="Microbiol. Spectr.">
        <title>Symbiosis of Carpenter Bees with Uncharacterized Lactic Acid Bacteria Showing NAD Auxotrophy.</title>
        <authorList>
            <person name="Kawasaki S."/>
            <person name="Ozawa K."/>
            <person name="Mori T."/>
            <person name="Yamamoto A."/>
            <person name="Ito M."/>
            <person name="Ohkuma M."/>
            <person name="Sakamoto M."/>
            <person name="Matsutani M."/>
        </authorList>
    </citation>
    <scope>NUCLEOTIDE SEQUENCE [LARGE SCALE GENOMIC DNA]</scope>
    <source>
        <strain evidence="6 7">Kim37-2</strain>
    </source>
</reference>
<protein>
    <submittedName>
        <fullName evidence="6">LysR family transcriptional regulator</fullName>
    </submittedName>
</protein>
<keyword evidence="4" id="KW-0804">Transcription</keyword>